<dbReference type="InterPro" id="IPR058624">
    <property type="entry name" value="MdtA-like_HH"/>
</dbReference>
<dbReference type="EMBL" id="JBEUDR010000002">
    <property type="protein sequence ID" value="MES5325063.1"/>
    <property type="molecule type" value="Genomic_DNA"/>
</dbReference>
<dbReference type="Gene3D" id="2.40.30.170">
    <property type="match status" value="1"/>
</dbReference>
<feature type="signal peptide" evidence="5">
    <location>
        <begin position="1"/>
        <end position="22"/>
    </location>
</feature>
<keyword evidence="3" id="KW-0175">Coiled coil</keyword>
<evidence type="ECO:0000259" key="7">
    <source>
        <dbReference type="Pfam" id="PF25917"/>
    </source>
</evidence>
<dbReference type="Pfam" id="PF25944">
    <property type="entry name" value="Beta-barrel_RND"/>
    <property type="match status" value="1"/>
</dbReference>
<evidence type="ECO:0000259" key="9">
    <source>
        <dbReference type="Pfam" id="PF25967"/>
    </source>
</evidence>
<evidence type="ECO:0000256" key="2">
    <source>
        <dbReference type="ARBA" id="ARBA00009477"/>
    </source>
</evidence>
<evidence type="ECO:0000313" key="11">
    <source>
        <dbReference type="Proteomes" id="UP001437419"/>
    </source>
</evidence>
<feature type="coiled-coil region" evidence="3">
    <location>
        <begin position="114"/>
        <end position="141"/>
    </location>
</feature>
<dbReference type="Gene3D" id="1.10.287.470">
    <property type="entry name" value="Helix hairpin bin"/>
    <property type="match status" value="1"/>
</dbReference>
<organism evidence="10 11">
    <name type="scientific">Alcaligenes phenolicus</name>
    <dbReference type="NCBI Taxonomy" id="232846"/>
    <lineage>
        <taxon>Bacteria</taxon>
        <taxon>Pseudomonadati</taxon>
        <taxon>Pseudomonadota</taxon>
        <taxon>Betaproteobacteria</taxon>
        <taxon>Burkholderiales</taxon>
        <taxon>Alcaligenaceae</taxon>
        <taxon>Alcaligenes</taxon>
    </lineage>
</organism>
<dbReference type="Gene3D" id="2.40.50.100">
    <property type="match status" value="1"/>
</dbReference>
<keyword evidence="11" id="KW-1185">Reference proteome</keyword>
<feature type="domain" description="Multidrug resistance protein MdtA-like alpha-helical hairpin" evidence="6">
    <location>
        <begin position="114"/>
        <end position="183"/>
    </location>
</feature>
<evidence type="ECO:0000256" key="4">
    <source>
        <dbReference type="SAM" id="MobiDB-lite"/>
    </source>
</evidence>
<feature type="domain" description="Multidrug resistance protein MdtA-like barrel-sandwich hybrid" evidence="7">
    <location>
        <begin position="74"/>
        <end position="212"/>
    </location>
</feature>
<dbReference type="Pfam" id="PF25967">
    <property type="entry name" value="RND-MFP_C"/>
    <property type="match status" value="1"/>
</dbReference>
<dbReference type="Gene3D" id="2.40.420.20">
    <property type="match status" value="1"/>
</dbReference>
<dbReference type="InterPro" id="IPR058626">
    <property type="entry name" value="MdtA-like_b-barrel"/>
</dbReference>
<feature type="chain" id="PRO_5047143587" evidence="5">
    <location>
        <begin position="23"/>
        <end position="406"/>
    </location>
</feature>
<feature type="domain" description="Multidrug resistance protein MdtA-like C-terminal permuted SH3" evidence="9">
    <location>
        <begin position="316"/>
        <end position="374"/>
    </location>
</feature>
<keyword evidence="5" id="KW-0732">Signal</keyword>
<protein>
    <submittedName>
        <fullName evidence="10">Efflux RND transporter periplasmic adaptor subunit</fullName>
    </submittedName>
</protein>
<dbReference type="InterPro" id="IPR058625">
    <property type="entry name" value="MdtA-like_BSH"/>
</dbReference>
<feature type="region of interest" description="Disordered" evidence="4">
    <location>
        <begin position="27"/>
        <end position="47"/>
    </location>
</feature>
<dbReference type="PANTHER" id="PTHR30158">
    <property type="entry name" value="ACRA/E-RELATED COMPONENT OF DRUG EFFLUX TRANSPORTER"/>
    <property type="match status" value="1"/>
</dbReference>
<evidence type="ECO:0000256" key="1">
    <source>
        <dbReference type="ARBA" id="ARBA00004196"/>
    </source>
</evidence>
<feature type="domain" description="Multidrug resistance protein MdtA-like beta-barrel" evidence="8">
    <location>
        <begin position="252"/>
        <end position="310"/>
    </location>
</feature>
<evidence type="ECO:0000256" key="5">
    <source>
        <dbReference type="SAM" id="SignalP"/>
    </source>
</evidence>
<sequence>MRRTFKFALAASAIAAIGTAYAARDGSDHKDKAAEPPPEAASAPAGPSVPVAQVLERSILPSTDFTGFLAAPQSVELRSRVSGAVEAVSVPEGSLVRKGEALFHIDPRPFQVALDTATAQLRQSEVLAKQAQDDLNRVQKLVETGAVSRKQYDDALAIRNAQQAQVQVAKAAVAAAQLDLSYTHIRSPISGRVDRVLVTAGNLVNGGATDQASLLTTIVSTDPLYAYFDIDEATYLKAIRQTRPEKDDNTSGLPVSVGLATDQGFPYQGTLDFVGNQIDRSTGTVRARAVIPNPDGMLAPGLFSRVRLATGAEQTAILIDDQALGTDQGKRYVLVVDQNNQAQYRVVEPGPMVDGLRVIKSGLQAGEKVIIKGLVRPGMSITARLVPMQAGSETASAAARPAEAQP</sequence>
<name>A0ABV2BJI1_9BURK</name>
<dbReference type="PANTHER" id="PTHR30158:SF10">
    <property type="entry name" value="CATION EFFLUX PUMP"/>
    <property type="match status" value="1"/>
</dbReference>
<evidence type="ECO:0000259" key="6">
    <source>
        <dbReference type="Pfam" id="PF25876"/>
    </source>
</evidence>
<dbReference type="SUPFAM" id="SSF111369">
    <property type="entry name" value="HlyD-like secretion proteins"/>
    <property type="match status" value="1"/>
</dbReference>
<evidence type="ECO:0000259" key="8">
    <source>
        <dbReference type="Pfam" id="PF25944"/>
    </source>
</evidence>
<evidence type="ECO:0000313" key="10">
    <source>
        <dbReference type="EMBL" id="MES5325063.1"/>
    </source>
</evidence>
<gene>
    <name evidence="10" type="ORF">ABU900_11730</name>
</gene>
<comment type="similarity">
    <text evidence="2">Belongs to the membrane fusion protein (MFP) (TC 8.A.1) family.</text>
</comment>
<accession>A0ABV2BJI1</accession>
<dbReference type="InterPro" id="IPR006143">
    <property type="entry name" value="RND_pump_MFP"/>
</dbReference>
<reference evidence="10 11" key="1">
    <citation type="submission" date="2024-06" db="EMBL/GenBank/DDBJ databases">
        <title>Alcaligenes phenolicus JC896.</title>
        <authorList>
            <person name="Venkata Ramana C."/>
            <person name="Sasikala C."/>
            <person name="Mahima D."/>
        </authorList>
    </citation>
    <scope>NUCLEOTIDE SEQUENCE [LARGE SCALE GENOMIC DNA]</scope>
    <source>
        <strain evidence="10 11">JC896</strain>
    </source>
</reference>
<evidence type="ECO:0000256" key="3">
    <source>
        <dbReference type="SAM" id="Coils"/>
    </source>
</evidence>
<comment type="caution">
    <text evidence="10">The sequence shown here is derived from an EMBL/GenBank/DDBJ whole genome shotgun (WGS) entry which is preliminary data.</text>
</comment>
<proteinExistence type="inferred from homology"/>
<dbReference type="Pfam" id="PF25876">
    <property type="entry name" value="HH_MFP_RND"/>
    <property type="match status" value="1"/>
</dbReference>
<dbReference type="RefSeq" id="WP_353639933.1">
    <property type="nucleotide sequence ID" value="NZ_JBEUDR010000002.1"/>
</dbReference>
<dbReference type="Proteomes" id="UP001437419">
    <property type="component" value="Unassembled WGS sequence"/>
</dbReference>
<dbReference type="NCBIfam" id="TIGR01730">
    <property type="entry name" value="RND_mfp"/>
    <property type="match status" value="1"/>
</dbReference>
<dbReference type="InterPro" id="IPR058627">
    <property type="entry name" value="MdtA-like_C"/>
</dbReference>
<dbReference type="Pfam" id="PF25917">
    <property type="entry name" value="BSH_RND"/>
    <property type="match status" value="1"/>
</dbReference>
<comment type="subcellular location">
    <subcellularLocation>
        <location evidence="1">Cell envelope</location>
    </subcellularLocation>
</comment>